<dbReference type="EMBL" id="GG680905">
    <property type="protein sequence ID" value="EER05954.1"/>
    <property type="molecule type" value="Genomic_DNA"/>
</dbReference>
<dbReference type="OrthoDB" id="10485454at2759"/>
<dbReference type="Proteomes" id="UP000007800">
    <property type="component" value="Unassembled WGS sequence"/>
</dbReference>
<evidence type="ECO:0000256" key="1">
    <source>
        <dbReference type="SAM" id="MobiDB-lite"/>
    </source>
</evidence>
<organism evidence="3">
    <name type="scientific">Perkinsus marinus (strain ATCC 50983 / TXsc)</name>
    <dbReference type="NCBI Taxonomy" id="423536"/>
    <lineage>
        <taxon>Eukaryota</taxon>
        <taxon>Sar</taxon>
        <taxon>Alveolata</taxon>
        <taxon>Perkinsozoa</taxon>
        <taxon>Perkinsea</taxon>
        <taxon>Perkinsida</taxon>
        <taxon>Perkinsidae</taxon>
        <taxon>Perkinsus</taxon>
    </lineage>
</organism>
<dbReference type="RefSeq" id="XP_002774138.1">
    <property type="nucleotide sequence ID" value="XM_002774092.1"/>
</dbReference>
<dbReference type="InParanoid" id="C5LB26"/>
<dbReference type="GeneID" id="9087274"/>
<evidence type="ECO:0000313" key="3">
    <source>
        <dbReference type="Proteomes" id="UP000007800"/>
    </source>
</evidence>
<proteinExistence type="predicted"/>
<protein>
    <submittedName>
        <fullName evidence="2">Uncharacterized protein</fullName>
    </submittedName>
</protein>
<name>C5LB26_PERM5</name>
<dbReference type="AlphaFoldDB" id="C5LB26"/>
<sequence length="390" mass="43503">MLRSIGKPAIAMAMGKVREMSICVQKSDKSSECFSSTTFEEVSSVASALGIYAILRSELIVKSEMVDDEVDYRQPDEDQLSLVDLCSSDEGLDDGEACQDYDFDHASTPSTYCPSDIGSPRVPTSPGYPIRSAPNLGSVGLWSDHKCERRRKPATSANAILRPAKPSSPPNPARIGLRVESRGRQTSRSVNTAVVLKRAAAHQGRELGDRCDYDDPECPLPKVPRDWDETDQRFACKDCIQTNRDDSWICTLCGIDLWSPGEIAFHETTKRHQKAAGHKVWENMEAYIKEKYSKDLNELGVLETAAQTLLCKICDMPLQSYYDAAKHVNSSNHFGYSQHYAWWLDARAIFTGGNVSSDPQWRAVTTYLLKHMPDPKRLIDEEGIIPSKTC</sequence>
<keyword evidence="3" id="KW-1185">Reference proteome</keyword>
<accession>C5LB26</accession>
<gene>
    <name evidence="2" type="ORF">Pmar_PMAR028138</name>
</gene>
<reference evidence="2 3" key="1">
    <citation type="submission" date="2008-07" db="EMBL/GenBank/DDBJ databases">
        <authorList>
            <person name="El-Sayed N."/>
            <person name="Caler E."/>
            <person name="Inman J."/>
            <person name="Amedeo P."/>
            <person name="Hass B."/>
            <person name="Wortman J."/>
        </authorList>
    </citation>
    <scope>NUCLEOTIDE SEQUENCE [LARGE SCALE GENOMIC DNA]</scope>
    <source>
        <strain evidence="3">ATCC 50983 / TXsc</strain>
    </source>
</reference>
<evidence type="ECO:0000313" key="2">
    <source>
        <dbReference type="EMBL" id="EER05954.1"/>
    </source>
</evidence>
<feature type="region of interest" description="Disordered" evidence="1">
    <location>
        <begin position="154"/>
        <end position="173"/>
    </location>
</feature>